<dbReference type="InterPro" id="IPR006121">
    <property type="entry name" value="HMA_dom"/>
</dbReference>
<dbReference type="InterPro" id="IPR036163">
    <property type="entry name" value="HMA_dom_sf"/>
</dbReference>
<dbReference type="Pfam" id="PF00403">
    <property type="entry name" value="HMA"/>
    <property type="match status" value="1"/>
</dbReference>
<gene>
    <name evidence="2" type="ORF">METZ01_LOCUS56879</name>
</gene>
<proteinExistence type="predicted"/>
<organism evidence="2">
    <name type="scientific">marine metagenome</name>
    <dbReference type="NCBI Taxonomy" id="408172"/>
    <lineage>
        <taxon>unclassified sequences</taxon>
        <taxon>metagenomes</taxon>
        <taxon>ecological metagenomes</taxon>
    </lineage>
</organism>
<dbReference type="SUPFAM" id="SSF55008">
    <property type="entry name" value="HMA, heavy metal-associated domain"/>
    <property type="match status" value="1"/>
</dbReference>
<dbReference type="GO" id="GO:0046872">
    <property type="term" value="F:metal ion binding"/>
    <property type="evidence" value="ECO:0007669"/>
    <property type="project" value="InterPro"/>
</dbReference>
<dbReference type="CDD" id="cd00371">
    <property type="entry name" value="HMA"/>
    <property type="match status" value="1"/>
</dbReference>
<protein>
    <recommendedName>
        <fullName evidence="1">HMA domain-containing protein</fullName>
    </recommendedName>
</protein>
<reference evidence="2" key="1">
    <citation type="submission" date="2018-05" db="EMBL/GenBank/DDBJ databases">
        <authorList>
            <person name="Lanie J.A."/>
            <person name="Ng W.-L."/>
            <person name="Kazmierczak K.M."/>
            <person name="Andrzejewski T.M."/>
            <person name="Davidsen T.M."/>
            <person name="Wayne K.J."/>
            <person name="Tettelin H."/>
            <person name="Glass J.I."/>
            <person name="Rusch D."/>
            <person name="Podicherti R."/>
            <person name="Tsui H.-C.T."/>
            <person name="Winkler M.E."/>
        </authorList>
    </citation>
    <scope>NUCLEOTIDE SEQUENCE</scope>
</reference>
<evidence type="ECO:0000313" key="2">
    <source>
        <dbReference type="EMBL" id="SVA04025.1"/>
    </source>
</evidence>
<name>A0A381SIZ2_9ZZZZ</name>
<dbReference type="AlphaFoldDB" id="A0A381SIZ2"/>
<dbReference type="Gene3D" id="3.30.70.100">
    <property type="match status" value="1"/>
</dbReference>
<sequence length="103" mass="11324">MVLTVILSIGVIGCSESRAEVNLPTLMCGMCEQNIKNSLNDLDGIKFVNIDLEKKIGKITFDKEKVDLQDIEKAIAMAGYQANDTKADPKVYETLPKCCKVSI</sequence>
<dbReference type="PROSITE" id="PS50846">
    <property type="entry name" value="HMA_2"/>
    <property type="match status" value="1"/>
</dbReference>
<feature type="domain" description="HMA" evidence="1">
    <location>
        <begin position="17"/>
        <end position="83"/>
    </location>
</feature>
<dbReference type="EMBL" id="UINC01003179">
    <property type="protein sequence ID" value="SVA04025.1"/>
    <property type="molecule type" value="Genomic_DNA"/>
</dbReference>
<accession>A0A381SIZ2</accession>
<evidence type="ECO:0000259" key="1">
    <source>
        <dbReference type="PROSITE" id="PS50846"/>
    </source>
</evidence>